<name>A0A963YQD6_9PROT</name>
<dbReference type="SUPFAM" id="SSF81301">
    <property type="entry name" value="Nucleotidyltransferase"/>
    <property type="match status" value="2"/>
</dbReference>
<evidence type="ECO:0000256" key="6">
    <source>
        <dbReference type="ARBA" id="ARBA00023268"/>
    </source>
</evidence>
<dbReference type="GO" id="GO:0000820">
    <property type="term" value="P:regulation of glutamine family amino acid metabolic process"/>
    <property type="evidence" value="ECO:0007669"/>
    <property type="project" value="TreeGrafter"/>
</dbReference>
<evidence type="ECO:0000256" key="5">
    <source>
        <dbReference type="ARBA" id="ARBA00022842"/>
    </source>
</evidence>
<feature type="domain" description="PII-uridylyltransferase/Glutamine-synthetase adenylyltransferase" evidence="8">
    <location>
        <begin position="325"/>
        <end position="451"/>
    </location>
</feature>
<dbReference type="EC" id="2.7.7.89" evidence="9"/>
<keyword evidence="10" id="KW-1185">Reference proteome</keyword>
<accession>A0A963YQD6</accession>
<keyword evidence="2 9" id="KW-0548">Nucleotidyltransferase</keyword>
<dbReference type="GO" id="GO:0047388">
    <property type="term" value="F:[glutamine synthetase]-adenylyl-L-tyrosine phosphorylase activity"/>
    <property type="evidence" value="ECO:0007669"/>
    <property type="project" value="UniProtKB-EC"/>
</dbReference>
<dbReference type="InterPro" id="IPR043519">
    <property type="entry name" value="NT_sf"/>
</dbReference>
<dbReference type="Proteomes" id="UP000708298">
    <property type="component" value="Unassembled WGS sequence"/>
</dbReference>
<dbReference type="GO" id="GO:0005829">
    <property type="term" value="C:cytosol"/>
    <property type="evidence" value="ECO:0007669"/>
    <property type="project" value="TreeGrafter"/>
</dbReference>
<dbReference type="PANTHER" id="PTHR30621:SF0">
    <property type="entry name" value="BIFUNCTIONAL GLUTAMINE SYNTHETASE ADENYLYLTRANSFERASE_ADENYLYL-REMOVING ENZYME"/>
    <property type="match status" value="1"/>
</dbReference>
<comment type="caution">
    <text evidence="9">The sequence shown here is derived from an EMBL/GenBank/DDBJ whole genome shotgun (WGS) entry which is preliminary data.</text>
</comment>
<keyword evidence="1 9" id="KW-0808">Transferase</keyword>
<gene>
    <name evidence="9" type="ORF">ASILVAE211_04400</name>
</gene>
<evidence type="ECO:0000313" key="10">
    <source>
        <dbReference type="Proteomes" id="UP000708298"/>
    </source>
</evidence>
<evidence type="ECO:0000313" key="9">
    <source>
        <dbReference type="EMBL" id="MCB8874415.1"/>
    </source>
</evidence>
<dbReference type="GO" id="GO:0005524">
    <property type="term" value="F:ATP binding"/>
    <property type="evidence" value="ECO:0007669"/>
    <property type="project" value="UniProtKB-KW"/>
</dbReference>
<feature type="domain" description="PII-uridylyltransferase/Glutamine-synthetase adenylyltransferase" evidence="8">
    <location>
        <begin position="837"/>
        <end position="951"/>
    </location>
</feature>
<feature type="domain" description="Glutamate-ammonia ligase adenylyltransferase repeated" evidence="7">
    <location>
        <begin position="38"/>
        <end position="282"/>
    </location>
</feature>
<dbReference type="NCBIfam" id="NF008292">
    <property type="entry name" value="PRK11072.1"/>
    <property type="match status" value="1"/>
</dbReference>
<organism evidence="9 10">
    <name type="scientific">Acidisoma silvae</name>
    <dbReference type="NCBI Taxonomy" id="2802396"/>
    <lineage>
        <taxon>Bacteria</taxon>
        <taxon>Pseudomonadati</taxon>
        <taxon>Pseudomonadota</taxon>
        <taxon>Alphaproteobacteria</taxon>
        <taxon>Acetobacterales</taxon>
        <taxon>Acidocellaceae</taxon>
        <taxon>Acidisoma</taxon>
    </lineage>
</organism>
<keyword evidence="6" id="KW-0511">Multifunctional enzyme</keyword>
<evidence type="ECO:0000259" key="7">
    <source>
        <dbReference type="Pfam" id="PF03710"/>
    </source>
</evidence>
<keyword evidence="3" id="KW-0547">Nucleotide-binding</keyword>
<evidence type="ECO:0000256" key="2">
    <source>
        <dbReference type="ARBA" id="ARBA00022695"/>
    </source>
</evidence>
<dbReference type="Pfam" id="PF03710">
    <property type="entry name" value="GlnE"/>
    <property type="match status" value="2"/>
</dbReference>
<proteinExistence type="predicted"/>
<dbReference type="SUPFAM" id="SSF81593">
    <property type="entry name" value="Nucleotidyltransferase substrate binding subunit/domain"/>
    <property type="match status" value="2"/>
</dbReference>
<dbReference type="InterPro" id="IPR023057">
    <property type="entry name" value="GlnE"/>
</dbReference>
<evidence type="ECO:0000256" key="1">
    <source>
        <dbReference type="ARBA" id="ARBA00022679"/>
    </source>
</evidence>
<keyword evidence="5" id="KW-0460">Magnesium</keyword>
<dbReference type="GO" id="GO:0008882">
    <property type="term" value="F:[glutamate-ammonia-ligase] adenylyltransferase activity"/>
    <property type="evidence" value="ECO:0007669"/>
    <property type="project" value="InterPro"/>
</dbReference>
<protein>
    <submittedName>
        <fullName evidence="9">Bifunctional [glutamine synthetase] adenylyltransferase/[glutamine synthetase]-adenylyl-L-tyrosine phosphorylase</fullName>
        <ecNumber evidence="9">2.7.7.89</ecNumber>
    </submittedName>
</protein>
<sequence>MTLDVHFHWPVPAETAAADRFVDRIHALPGTEAVPLAMLRAIGGNSDYLADLSLRERETLATVATAGPEAAIAHAFDRLGQIRPSATTAAIGAAMRDAKRQVALAVALGDIGGALPLSRVTGALSRLAEETLQLAVRHLLRRNHAQGRISLPDPDGDPVIGCGLTILALGKLGGRELNYSSDIDLIVFYDPAAIASPNETIGESYTRLARDLVKLMEARDVGGYVFRVDLRLRPDPSAMPLAISVPTALAYYETMGRNWERAAFIKARPVAGDIALGQAFLEHLRPFVWRRHLDFAAIADIHAMKRLMDAHRGGPIPEGPDSVQRLLSHNLKIGRGGIREIEFLAQSQQLVWGGREPMLRVGATLPALRLLTRLRHVSSDTAAVLTRAYRFLRQVEHRLQMIADRQTHSLPGTMEGMAALATFMGAASPQSFADRLLAHLLEVQALYDSFFEMAEDAESLAVGHDGSKAPDQTLARLTELGFADTPRIVETIRRWLSGRPRALRSERARSLLEPLLSPILRAIAAQPQPDQTFARFDHFVSGLPAGVQLFSLFSRNPALIDRIAVLLGAAPGLADHLANHPGSLEGLLGSEEARSDPSRALRAQLVDASTLEDRIAVTRHFVSEEHFRIGVATLEGRMDVDAAGIARTALADAALGTILDAVVEQQIARYGQLRGGGWAVLLLGKGGSREMMPGSDLDLMFIYDRQDDVEASDGPKALAPSQWFARLVTAFTGALTAQGVEGPMYKVDMRLRPSGNQGPVAVSLAAFQKYHAEQAWTWEQMALTRARAATGTPAFLPVVEKALREALHPRLPAEVLRHDALDMRRRMLRDLPPAGPWDVKLMPGGAMEVEFIAQILQLIHGSEHPELRNTTTRIALGNLLAAGFIPHAEGQALMTADHLWRTIQSMLRLTVGLTRSPDLPEASARILLAATRNATMADLRHRMEETAALVRAAFIRHIGDPTETAPKS</sequence>
<evidence type="ECO:0000259" key="8">
    <source>
        <dbReference type="Pfam" id="PF08335"/>
    </source>
</evidence>
<reference evidence="9" key="2">
    <citation type="submission" date="2021-01" db="EMBL/GenBank/DDBJ databases">
        <authorList>
            <person name="Mieszkin S."/>
            <person name="Pouder E."/>
            <person name="Alain K."/>
        </authorList>
    </citation>
    <scope>NUCLEOTIDE SEQUENCE</scope>
    <source>
        <strain evidence="9">HW T2.11</strain>
    </source>
</reference>
<reference evidence="9" key="1">
    <citation type="journal article" date="2021" name="Microorganisms">
        <title>Acidisoma silvae sp. nov. and Acidisomacellulosilytica sp. nov., Two Acidophilic Bacteria Isolated from Decaying Wood, Hydrolyzing Cellulose and Producing Poly-3-hydroxybutyrate.</title>
        <authorList>
            <person name="Mieszkin S."/>
            <person name="Pouder E."/>
            <person name="Uroz S."/>
            <person name="Simon-Colin C."/>
            <person name="Alain K."/>
        </authorList>
    </citation>
    <scope>NUCLEOTIDE SEQUENCE</scope>
    <source>
        <strain evidence="9">HW T2.11</strain>
    </source>
</reference>
<dbReference type="Gene3D" id="1.20.120.1510">
    <property type="match status" value="1"/>
</dbReference>
<dbReference type="PANTHER" id="PTHR30621">
    <property type="entry name" value="GLUTAMINE SYNTHETASE ADENYLYLTRANSFERASE"/>
    <property type="match status" value="1"/>
</dbReference>
<feature type="domain" description="Glutamate-ammonia ligase adenylyltransferase repeated" evidence="7">
    <location>
        <begin position="562"/>
        <end position="794"/>
    </location>
</feature>
<dbReference type="AlphaFoldDB" id="A0A963YQD6"/>
<keyword evidence="4" id="KW-0067">ATP-binding</keyword>
<dbReference type="Pfam" id="PF08335">
    <property type="entry name" value="GlnD_UR_UTase"/>
    <property type="match status" value="2"/>
</dbReference>
<dbReference type="InterPro" id="IPR013546">
    <property type="entry name" value="PII_UdlTrfase/GS_AdlTrfase"/>
</dbReference>
<dbReference type="Gene3D" id="3.30.460.10">
    <property type="entry name" value="Beta Polymerase, domain 2"/>
    <property type="match status" value="2"/>
</dbReference>
<dbReference type="EMBL" id="JAESVB010000001">
    <property type="protein sequence ID" value="MCB8874415.1"/>
    <property type="molecule type" value="Genomic_DNA"/>
</dbReference>
<dbReference type="NCBIfam" id="NF010706">
    <property type="entry name" value="PRK14108.1"/>
    <property type="match status" value="1"/>
</dbReference>
<dbReference type="Gene3D" id="1.20.120.330">
    <property type="entry name" value="Nucleotidyltransferases domain 2"/>
    <property type="match status" value="2"/>
</dbReference>
<dbReference type="RefSeq" id="WP_227320049.1">
    <property type="nucleotide sequence ID" value="NZ_JAESVB010000001.1"/>
</dbReference>
<dbReference type="CDD" id="cd05401">
    <property type="entry name" value="NT_GlnE_GlnD_like"/>
    <property type="match status" value="2"/>
</dbReference>
<evidence type="ECO:0000256" key="3">
    <source>
        <dbReference type="ARBA" id="ARBA00022741"/>
    </source>
</evidence>
<dbReference type="InterPro" id="IPR005190">
    <property type="entry name" value="GlnE_rpt_dom"/>
</dbReference>
<evidence type="ECO:0000256" key="4">
    <source>
        <dbReference type="ARBA" id="ARBA00022840"/>
    </source>
</evidence>